<proteinExistence type="predicted"/>
<sequence>MDRRVNRIVTWGMFGAWAIHDSEELVAVPQWLKHARPRLERTLPAVPQRTWQRLAPGQAHTSVAICIMGALVAAASAAGDRTGGRSPFFQAVLVGFGVHAVIPHIASAVVTRGYTPGLVTASTVVLPFSWWAWRELGQAGVEKAKVPTAALMLVPLSIGAAHAGAAGIIAAGRRLRARRETRAS</sequence>
<feature type="transmembrane region" description="Helical" evidence="1">
    <location>
        <begin position="153"/>
        <end position="172"/>
    </location>
</feature>
<feature type="transmembrane region" description="Helical" evidence="1">
    <location>
        <begin position="113"/>
        <end position="133"/>
    </location>
</feature>
<evidence type="ECO:0000313" key="3">
    <source>
        <dbReference type="Proteomes" id="UP001589535"/>
    </source>
</evidence>
<evidence type="ECO:0000313" key="2">
    <source>
        <dbReference type="EMBL" id="MFB9686793.1"/>
    </source>
</evidence>
<protein>
    <submittedName>
        <fullName evidence="2">HXXEE domain-containing protein</fullName>
    </submittedName>
</protein>
<keyword evidence="1" id="KW-0812">Transmembrane</keyword>
<comment type="caution">
    <text evidence="2">The sequence shown here is derived from an EMBL/GenBank/DDBJ whole genome shotgun (WGS) entry which is preliminary data.</text>
</comment>
<keyword evidence="3" id="KW-1185">Reference proteome</keyword>
<dbReference type="RefSeq" id="WP_378196543.1">
    <property type="nucleotide sequence ID" value="NZ_JBHMBK010000016.1"/>
</dbReference>
<accession>A0ABV5UA41</accession>
<organism evidence="2 3">
    <name type="scientific">Amycolatopsis plumensis</name>
    <dbReference type="NCBI Taxonomy" id="236508"/>
    <lineage>
        <taxon>Bacteria</taxon>
        <taxon>Bacillati</taxon>
        <taxon>Actinomycetota</taxon>
        <taxon>Actinomycetes</taxon>
        <taxon>Pseudonocardiales</taxon>
        <taxon>Pseudonocardiaceae</taxon>
        <taxon>Amycolatopsis</taxon>
    </lineage>
</organism>
<keyword evidence="1" id="KW-0472">Membrane</keyword>
<keyword evidence="1" id="KW-1133">Transmembrane helix</keyword>
<dbReference type="Pfam" id="PF13787">
    <property type="entry name" value="HXXEE"/>
    <property type="match status" value="1"/>
</dbReference>
<dbReference type="Proteomes" id="UP001589535">
    <property type="component" value="Unassembled WGS sequence"/>
</dbReference>
<gene>
    <name evidence="2" type="ORF">ACFFTO_21645</name>
</gene>
<reference evidence="2 3" key="1">
    <citation type="submission" date="2024-09" db="EMBL/GenBank/DDBJ databases">
        <authorList>
            <person name="Sun Q."/>
            <person name="Mori K."/>
        </authorList>
    </citation>
    <scope>NUCLEOTIDE SEQUENCE [LARGE SCALE GENOMIC DNA]</scope>
    <source>
        <strain evidence="2 3">JCM 13852</strain>
    </source>
</reference>
<feature type="transmembrane region" description="Helical" evidence="1">
    <location>
        <begin position="59"/>
        <end position="76"/>
    </location>
</feature>
<dbReference type="InterPro" id="IPR025671">
    <property type="entry name" value="HXXEE"/>
</dbReference>
<name>A0ABV5UA41_9PSEU</name>
<evidence type="ECO:0000256" key="1">
    <source>
        <dbReference type="SAM" id="Phobius"/>
    </source>
</evidence>
<feature type="transmembrane region" description="Helical" evidence="1">
    <location>
        <begin position="88"/>
        <end position="106"/>
    </location>
</feature>
<dbReference type="EMBL" id="JBHMBK010000016">
    <property type="protein sequence ID" value="MFB9686793.1"/>
    <property type="molecule type" value="Genomic_DNA"/>
</dbReference>